<accession>A0A533IAY8</accession>
<dbReference type="Pfam" id="PF00392">
    <property type="entry name" value="GntR"/>
    <property type="match status" value="1"/>
</dbReference>
<evidence type="ECO:0000313" key="5">
    <source>
        <dbReference type="EMBL" id="TKW66942.1"/>
    </source>
</evidence>
<dbReference type="PANTHER" id="PTHR43537:SF5">
    <property type="entry name" value="UXU OPERON TRANSCRIPTIONAL REGULATOR"/>
    <property type="match status" value="1"/>
</dbReference>
<dbReference type="PANTHER" id="PTHR43537">
    <property type="entry name" value="TRANSCRIPTIONAL REGULATOR, GNTR FAMILY"/>
    <property type="match status" value="1"/>
</dbReference>
<dbReference type="PROSITE" id="PS50949">
    <property type="entry name" value="HTH_GNTR"/>
    <property type="match status" value="1"/>
</dbReference>
<keyword evidence="1" id="KW-0805">Transcription regulation</keyword>
<name>A0A533IAY8_PARDE</name>
<proteinExistence type="predicted"/>
<dbReference type="EMBL" id="VAFL01000005">
    <property type="protein sequence ID" value="TKW66942.1"/>
    <property type="molecule type" value="Genomic_DNA"/>
</dbReference>
<dbReference type="Gene3D" id="1.20.120.530">
    <property type="entry name" value="GntR ligand-binding domain-like"/>
    <property type="match status" value="1"/>
</dbReference>
<dbReference type="InterPro" id="IPR000524">
    <property type="entry name" value="Tscrpt_reg_HTH_GntR"/>
</dbReference>
<dbReference type="Gene3D" id="1.10.10.10">
    <property type="entry name" value="Winged helix-like DNA-binding domain superfamily/Winged helix DNA-binding domain"/>
    <property type="match status" value="1"/>
</dbReference>
<evidence type="ECO:0000256" key="2">
    <source>
        <dbReference type="ARBA" id="ARBA00023125"/>
    </source>
</evidence>
<gene>
    <name evidence="5" type="ORF">DI616_07650</name>
</gene>
<sequence>MKGGINDRALLTCRTAEEALMLNAEPVRKKRLYEDVVEQIQTAIVDGSLKPGDFLPAERDLCERFEVSRTAIREALFALQTSGLIELVNGRRARVVEPTAERLIEELSGPARLVLTRPERLRQLQDARMLFEGFLARVAARSATAKQIADIEAALQANGQTINDPEGFVRTNIDFHLAIAKVSGNVFIDSLHNAVQAWLAEHRRVAIQQPGAAERAYRRHVEIFEAIRQGDADAAEKAMTAHLQESIDNYWAVIETTK</sequence>
<evidence type="ECO:0000259" key="4">
    <source>
        <dbReference type="PROSITE" id="PS50949"/>
    </source>
</evidence>
<dbReference type="InterPro" id="IPR036390">
    <property type="entry name" value="WH_DNA-bd_sf"/>
</dbReference>
<evidence type="ECO:0000256" key="1">
    <source>
        <dbReference type="ARBA" id="ARBA00023015"/>
    </source>
</evidence>
<reference evidence="5 6" key="1">
    <citation type="journal article" date="2017" name="Nat. Commun.">
        <title>In situ click chemistry generation of cyclooxygenase-2 inhibitors.</title>
        <authorList>
            <person name="Bhardwaj A."/>
            <person name="Kaur J."/>
            <person name="Wuest M."/>
            <person name="Wuest F."/>
        </authorList>
    </citation>
    <scope>NUCLEOTIDE SEQUENCE [LARGE SCALE GENOMIC DNA]</scope>
    <source>
        <strain evidence="5">S2_012_000_R3_94</strain>
    </source>
</reference>
<feature type="domain" description="HTH gntR-type" evidence="4">
    <location>
        <begin position="30"/>
        <end position="98"/>
    </location>
</feature>
<dbReference type="AlphaFoldDB" id="A0A533IAY8"/>
<dbReference type="CDD" id="cd07377">
    <property type="entry name" value="WHTH_GntR"/>
    <property type="match status" value="1"/>
</dbReference>
<dbReference type="Pfam" id="PF07729">
    <property type="entry name" value="FCD"/>
    <property type="match status" value="1"/>
</dbReference>
<dbReference type="Proteomes" id="UP000315344">
    <property type="component" value="Unassembled WGS sequence"/>
</dbReference>
<evidence type="ECO:0000313" key="6">
    <source>
        <dbReference type="Proteomes" id="UP000315344"/>
    </source>
</evidence>
<dbReference type="InterPro" id="IPR008920">
    <property type="entry name" value="TF_FadR/GntR_C"/>
</dbReference>
<protein>
    <submittedName>
        <fullName evidence="5">FCD domain-containing protein</fullName>
    </submittedName>
</protein>
<dbReference type="InterPro" id="IPR036388">
    <property type="entry name" value="WH-like_DNA-bd_sf"/>
</dbReference>
<comment type="caution">
    <text evidence="5">The sequence shown here is derived from an EMBL/GenBank/DDBJ whole genome shotgun (WGS) entry which is preliminary data.</text>
</comment>
<dbReference type="SMART" id="SM00895">
    <property type="entry name" value="FCD"/>
    <property type="match status" value="1"/>
</dbReference>
<evidence type="ECO:0000256" key="3">
    <source>
        <dbReference type="ARBA" id="ARBA00023163"/>
    </source>
</evidence>
<dbReference type="GO" id="GO:0003700">
    <property type="term" value="F:DNA-binding transcription factor activity"/>
    <property type="evidence" value="ECO:0007669"/>
    <property type="project" value="InterPro"/>
</dbReference>
<dbReference type="PRINTS" id="PR00035">
    <property type="entry name" value="HTHGNTR"/>
</dbReference>
<dbReference type="SUPFAM" id="SSF46785">
    <property type="entry name" value="Winged helix' DNA-binding domain"/>
    <property type="match status" value="1"/>
</dbReference>
<organism evidence="5 6">
    <name type="scientific">Paracoccus denitrificans</name>
    <dbReference type="NCBI Taxonomy" id="266"/>
    <lineage>
        <taxon>Bacteria</taxon>
        <taxon>Pseudomonadati</taxon>
        <taxon>Pseudomonadota</taxon>
        <taxon>Alphaproteobacteria</taxon>
        <taxon>Rhodobacterales</taxon>
        <taxon>Paracoccaceae</taxon>
        <taxon>Paracoccus</taxon>
    </lineage>
</organism>
<dbReference type="SMART" id="SM00345">
    <property type="entry name" value="HTH_GNTR"/>
    <property type="match status" value="1"/>
</dbReference>
<dbReference type="InterPro" id="IPR011711">
    <property type="entry name" value="GntR_C"/>
</dbReference>
<dbReference type="GO" id="GO:0003677">
    <property type="term" value="F:DNA binding"/>
    <property type="evidence" value="ECO:0007669"/>
    <property type="project" value="UniProtKB-KW"/>
</dbReference>
<dbReference type="SUPFAM" id="SSF48008">
    <property type="entry name" value="GntR ligand-binding domain-like"/>
    <property type="match status" value="1"/>
</dbReference>
<keyword evidence="3" id="KW-0804">Transcription</keyword>
<keyword evidence="2" id="KW-0238">DNA-binding</keyword>